<protein>
    <recommendedName>
        <fullName evidence="1">CCDC81-like prokaryotic HU domain-containing protein</fullName>
    </recommendedName>
</protein>
<gene>
    <name evidence="2" type="ORF">JCM19294_2929</name>
</gene>
<dbReference type="Pfam" id="PF18174">
    <property type="entry name" value="HU-CCDC81_bac_1"/>
    <property type="match status" value="1"/>
</dbReference>
<evidence type="ECO:0000259" key="1">
    <source>
        <dbReference type="Pfam" id="PF18174"/>
    </source>
</evidence>
<organism evidence="2 3">
    <name type="scientific">Nonlabens tegetincola</name>
    <dbReference type="NCBI Taxonomy" id="323273"/>
    <lineage>
        <taxon>Bacteria</taxon>
        <taxon>Pseudomonadati</taxon>
        <taxon>Bacteroidota</taxon>
        <taxon>Flavobacteriia</taxon>
        <taxon>Flavobacteriales</taxon>
        <taxon>Flavobacteriaceae</taxon>
        <taxon>Nonlabens</taxon>
    </lineage>
</organism>
<accession>A0A090Q1S1</accession>
<evidence type="ECO:0000313" key="3">
    <source>
        <dbReference type="Proteomes" id="UP000029221"/>
    </source>
</evidence>
<sequence>MQLVAYISDLLYRHDCVVVPEFGAFLTRRVSAQYFESSNSFYPPKKGFPSIVKSFKMMDYLLIMFLALRKFLMLMRNNWFVTRLED</sequence>
<dbReference type="RefSeq" id="WP_201770703.1">
    <property type="nucleotide sequence ID" value="NZ_BBML01000001.1"/>
</dbReference>
<comment type="caution">
    <text evidence="2">The sequence shown here is derived from an EMBL/GenBank/DDBJ whole genome shotgun (WGS) entry which is preliminary data.</text>
</comment>
<reference evidence="2" key="1">
    <citation type="journal article" date="2014" name="Genome Announc.">
        <title>Draft Genome Sequences of Marine Flavobacterium Nonlabens Strains NR17, NR24, NR27, NR32, NR33, and Ara13.</title>
        <authorList>
            <person name="Nakanishi M."/>
            <person name="Meirelles P."/>
            <person name="Suzuki R."/>
            <person name="Takatani N."/>
            <person name="Mino S."/>
            <person name="Suda W."/>
            <person name="Oshima K."/>
            <person name="Hattori M."/>
            <person name="Ohkuma M."/>
            <person name="Hosokawa M."/>
            <person name="Miyashita K."/>
            <person name="Thompson F.L."/>
            <person name="Niwa A."/>
            <person name="Sawabe T."/>
            <person name="Sawabe T."/>
        </authorList>
    </citation>
    <scope>NUCLEOTIDE SEQUENCE [LARGE SCALE GENOMIC DNA]</scope>
    <source>
        <strain evidence="2">JCM 19294</strain>
    </source>
</reference>
<dbReference type="InterPro" id="IPR040495">
    <property type="entry name" value="HU-CCDC81_bac_1"/>
</dbReference>
<keyword evidence="3" id="KW-1185">Reference proteome</keyword>
<proteinExistence type="predicted"/>
<feature type="domain" description="CCDC81-like prokaryotic HU" evidence="1">
    <location>
        <begin position="2"/>
        <end position="46"/>
    </location>
</feature>
<evidence type="ECO:0000313" key="2">
    <source>
        <dbReference type="EMBL" id="GAK96147.1"/>
    </source>
</evidence>
<dbReference type="EMBL" id="BBML01000001">
    <property type="protein sequence ID" value="GAK96147.1"/>
    <property type="molecule type" value="Genomic_DNA"/>
</dbReference>
<name>A0A090Q1S1_9FLAO</name>
<dbReference type="AlphaFoldDB" id="A0A090Q1S1"/>
<dbReference type="Proteomes" id="UP000029221">
    <property type="component" value="Unassembled WGS sequence"/>
</dbReference>